<proteinExistence type="predicted"/>
<feature type="transmembrane region" description="Helical" evidence="8">
    <location>
        <begin position="100"/>
        <end position="117"/>
    </location>
</feature>
<evidence type="ECO:0000256" key="2">
    <source>
        <dbReference type="ARBA" id="ARBA00022475"/>
    </source>
</evidence>
<name>A0A963YXI7_9PROT</name>
<accession>A0A963YXI7</accession>
<feature type="transmembrane region" description="Helical" evidence="8">
    <location>
        <begin position="205"/>
        <end position="226"/>
    </location>
</feature>
<dbReference type="EMBL" id="JAESVA010000001">
    <property type="protein sequence ID" value="MCB8879037.1"/>
    <property type="molecule type" value="Genomic_DNA"/>
</dbReference>
<feature type="transmembrane region" description="Helical" evidence="8">
    <location>
        <begin position="332"/>
        <end position="352"/>
    </location>
</feature>
<comment type="subcellular location">
    <subcellularLocation>
        <location evidence="1">Cell membrane</location>
        <topology evidence="1">Multi-pass membrane protein</topology>
    </subcellularLocation>
</comment>
<feature type="transmembrane region" description="Helical" evidence="8">
    <location>
        <begin position="153"/>
        <end position="171"/>
    </location>
</feature>
<evidence type="ECO:0000256" key="5">
    <source>
        <dbReference type="ARBA" id="ARBA00022692"/>
    </source>
</evidence>
<feature type="transmembrane region" description="Helical" evidence="8">
    <location>
        <begin position="177"/>
        <end position="193"/>
    </location>
</feature>
<keyword evidence="4" id="KW-0808">Transferase</keyword>
<evidence type="ECO:0000256" key="8">
    <source>
        <dbReference type="SAM" id="Phobius"/>
    </source>
</evidence>
<dbReference type="GO" id="GO:0005886">
    <property type="term" value="C:plasma membrane"/>
    <property type="evidence" value="ECO:0007669"/>
    <property type="project" value="UniProtKB-SubCell"/>
</dbReference>
<evidence type="ECO:0000256" key="1">
    <source>
        <dbReference type="ARBA" id="ARBA00004651"/>
    </source>
</evidence>
<sequence length="475" mass="51521">MRLLRSPILIFLLAALLTRVPMFGNPVIYTDEEFYLLVGSRILHGAIPYVDLWDRKPVGLFLLYAAMRALGGHGLLAYQIVGTGFVVLTAELIRRISAEFSTSFGAVCAGLAYILWLNLGHAGAGQSPIFYNLPVCAAGLITLRAVLGRRSPFLGLLAAGCAVMLLMGLAMQIKYSALFEGMFFGLTFLFLAYRERGLVHALTSGTIWIAVALLPTLLAAAVYLAMGQFQAFIFANFISIFSRADTAGSVLLLRLMLILVVLLPLILCAILPLLDAKADARNAVRFVRLWLAAAILGLLIFGTYLHHYLLPVLVPAAAAAASLLGRPRFRMAAIAMLAIGFVVGESMMLVSLKHHGSAHQFDRIAQAIDPAGCLYVYSGDPAFYNATHACIATRFAFPSHLSRLEEAKALGVDPLAEVNRIMNSRPATVIVSLPYSDENEAARQIVLADTAKDYHLALRAKLGRDDVDVYRLAGQ</sequence>
<keyword evidence="3" id="KW-0328">Glycosyltransferase</keyword>
<comment type="caution">
    <text evidence="9">The sequence shown here is derived from an EMBL/GenBank/DDBJ whole genome shotgun (WGS) entry which is preliminary data.</text>
</comment>
<feature type="transmembrane region" description="Helical" evidence="8">
    <location>
        <begin position="286"/>
        <end position="302"/>
    </location>
</feature>
<gene>
    <name evidence="9" type="ORF">ACELLULO517_02240</name>
</gene>
<evidence type="ECO:0008006" key="11">
    <source>
        <dbReference type="Google" id="ProtNLM"/>
    </source>
</evidence>
<dbReference type="Proteomes" id="UP000721844">
    <property type="component" value="Unassembled WGS sequence"/>
</dbReference>
<keyword evidence="7 8" id="KW-0472">Membrane</keyword>
<feature type="transmembrane region" description="Helical" evidence="8">
    <location>
        <begin position="129"/>
        <end position="146"/>
    </location>
</feature>
<evidence type="ECO:0000313" key="10">
    <source>
        <dbReference type="Proteomes" id="UP000721844"/>
    </source>
</evidence>
<keyword evidence="6 8" id="KW-1133">Transmembrane helix</keyword>
<protein>
    <recommendedName>
        <fullName evidence="11">Glycosyltransferase RgtA/B/C/D-like domain-containing protein</fullName>
    </recommendedName>
</protein>
<keyword evidence="2" id="KW-1003">Cell membrane</keyword>
<evidence type="ECO:0000313" key="9">
    <source>
        <dbReference type="EMBL" id="MCB8879037.1"/>
    </source>
</evidence>
<dbReference type="PANTHER" id="PTHR33908">
    <property type="entry name" value="MANNOSYLTRANSFERASE YKCB-RELATED"/>
    <property type="match status" value="1"/>
</dbReference>
<evidence type="ECO:0000256" key="3">
    <source>
        <dbReference type="ARBA" id="ARBA00022676"/>
    </source>
</evidence>
<organism evidence="9 10">
    <name type="scientific">Acidisoma cellulosilyticum</name>
    <dbReference type="NCBI Taxonomy" id="2802395"/>
    <lineage>
        <taxon>Bacteria</taxon>
        <taxon>Pseudomonadati</taxon>
        <taxon>Pseudomonadota</taxon>
        <taxon>Alphaproteobacteria</taxon>
        <taxon>Acetobacterales</taxon>
        <taxon>Acidocellaceae</taxon>
        <taxon>Acidisoma</taxon>
    </lineage>
</organism>
<dbReference type="InterPro" id="IPR050297">
    <property type="entry name" value="LipidA_mod_glycosyltrf_83"/>
</dbReference>
<reference evidence="9 10" key="1">
    <citation type="journal article" date="2021" name="Microorganisms">
        <title>Acidisoma silvae sp. nov. and Acidisomacellulosilytica sp. nov., Two Acidophilic Bacteria Isolated from Decaying Wood, Hydrolyzing Cellulose and Producing Poly-3-hydroxybutyrate.</title>
        <authorList>
            <person name="Mieszkin S."/>
            <person name="Pouder E."/>
            <person name="Uroz S."/>
            <person name="Simon-Colin C."/>
            <person name="Alain K."/>
        </authorList>
    </citation>
    <scope>NUCLEOTIDE SEQUENCE [LARGE SCALE GENOMIC DNA]</scope>
    <source>
        <strain evidence="9 10">HW T5.17</strain>
    </source>
</reference>
<feature type="transmembrane region" description="Helical" evidence="8">
    <location>
        <begin position="251"/>
        <end position="274"/>
    </location>
</feature>
<keyword evidence="5 8" id="KW-0812">Transmembrane</keyword>
<dbReference type="AlphaFoldDB" id="A0A963YXI7"/>
<evidence type="ECO:0000256" key="6">
    <source>
        <dbReference type="ARBA" id="ARBA00022989"/>
    </source>
</evidence>
<dbReference type="PANTHER" id="PTHR33908:SF11">
    <property type="entry name" value="MEMBRANE PROTEIN"/>
    <property type="match status" value="1"/>
</dbReference>
<keyword evidence="10" id="KW-1185">Reference proteome</keyword>
<dbReference type="GO" id="GO:0016763">
    <property type="term" value="F:pentosyltransferase activity"/>
    <property type="evidence" value="ECO:0007669"/>
    <property type="project" value="TreeGrafter"/>
</dbReference>
<dbReference type="GO" id="GO:0009103">
    <property type="term" value="P:lipopolysaccharide biosynthetic process"/>
    <property type="evidence" value="ECO:0007669"/>
    <property type="project" value="UniProtKB-ARBA"/>
</dbReference>
<feature type="transmembrane region" description="Helical" evidence="8">
    <location>
        <begin position="61"/>
        <end position="88"/>
    </location>
</feature>
<evidence type="ECO:0000256" key="7">
    <source>
        <dbReference type="ARBA" id="ARBA00023136"/>
    </source>
</evidence>
<dbReference type="RefSeq" id="WP_227305483.1">
    <property type="nucleotide sequence ID" value="NZ_JAESVA010000001.1"/>
</dbReference>
<evidence type="ECO:0000256" key="4">
    <source>
        <dbReference type="ARBA" id="ARBA00022679"/>
    </source>
</evidence>